<keyword evidence="20" id="KW-1185">Reference proteome</keyword>
<dbReference type="PROSITE" id="PS00108">
    <property type="entry name" value="PROTEIN_KINASE_ST"/>
    <property type="match status" value="1"/>
</dbReference>
<evidence type="ECO:0000259" key="17">
    <source>
        <dbReference type="PROSITE" id="PS50011"/>
    </source>
</evidence>
<dbReference type="SUPFAM" id="SSF56112">
    <property type="entry name" value="Protein kinase-like (PK-like)"/>
    <property type="match status" value="1"/>
</dbReference>
<keyword evidence="7" id="KW-0677">Repeat</keyword>
<dbReference type="InterPro" id="IPR008271">
    <property type="entry name" value="Ser/Thr_kinase_AS"/>
</dbReference>
<feature type="domain" description="Protein kinase" evidence="17">
    <location>
        <begin position="279"/>
        <end position="565"/>
    </location>
</feature>
<keyword evidence="10" id="KW-0067">ATP-binding</keyword>
<gene>
    <name evidence="19" type="ORF">Sjap_025317</name>
</gene>
<keyword evidence="11 16" id="KW-1133">Transmembrane helix</keyword>
<keyword evidence="2" id="KW-0723">Serine/threonine-protein kinase</keyword>
<keyword evidence="6" id="KW-0732">Signal</keyword>
<keyword evidence="14" id="KW-0325">Glycoprotein</keyword>
<evidence type="ECO:0000256" key="15">
    <source>
        <dbReference type="SAM" id="MobiDB-lite"/>
    </source>
</evidence>
<dbReference type="GO" id="GO:0004674">
    <property type="term" value="F:protein serine/threonine kinase activity"/>
    <property type="evidence" value="ECO:0007669"/>
    <property type="project" value="UniProtKB-KW"/>
</dbReference>
<evidence type="ECO:0000313" key="20">
    <source>
        <dbReference type="Proteomes" id="UP001417504"/>
    </source>
</evidence>
<dbReference type="InterPro" id="IPR001245">
    <property type="entry name" value="Ser-Thr/Tyr_kinase_cat_dom"/>
</dbReference>
<name>A0AAP0E1L5_9MAGN</name>
<dbReference type="CDD" id="cd23509">
    <property type="entry name" value="Gnk2-like"/>
    <property type="match status" value="2"/>
</dbReference>
<dbReference type="InterPro" id="IPR011009">
    <property type="entry name" value="Kinase-like_dom_sf"/>
</dbReference>
<dbReference type="PANTHER" id="PTHR27002:SF980">
    <property type="entry name" value="CYSTEINE-RICH RECEPTOR-LIKE PROTEIN KINASE 10 ISOFORM X1"/>
    <property type="match status" value="1"/>
</dbReference>
<dbReference type="GO" id="GO:0005886">
    <property type="term" value="C:plasma membrane"/>
    <property type="evidence" value="ECO:0007669"/>
    <property type="project" value="TreeGrafter"/>
</dbReference>
<feature type="transmembrane region" description="Helical" evidence="16">
    <location>
        <begin position="214"/>
        <end position="236"/>
    </location>
</feature>
<keyword evidence="12 16" id="KW-0472">Membrane</keyword>
<dbReference type="Gene3D" id="3.30.200.20">
    <property type="entry name" value="Phosphorylase Kinase, domain 1"/>
    <property type="match status" value="1"/>
</dbReference>
<keyword evidence="9" id="KW-0418">Kinase</keyword>
<dbReference type="FunFam" id="3.30.430.20:FF:000002">
    <property type="entry name" value="Cysteine-rich receptor-like protein kinase 10"/>
    <property type="match status" value="1"/>
</dbReference>
<evidence type="ECO:0000256" key="3">
    <source>
        <dbReference type="ARBA" id="ARBA00022553"/>
    </source>
</evidence>
<evidence type="ECO:0000256" key="13">
    <source>
        <dbReference type="ARBA" id="ARBA00023170"/>
    </source>
</evidence>
<dbReference type="InterPro" id="IPR000719">
    <property type="entry name" value="Prot_kinase_dom"/>
</dbReference>
<sequence>MTFGQDPDRIYGAFMCRGDVSPQSCKACVDLATSDVITRCPNKKESVIWFDNCMLRYSNQSFFSSMQTSPRFYMWNTQNASDPNEFNRVLGNLMSSLAEEAANGGGSSSSRAMFKTKQVELNSFQKIYGLVQCTPDLSPGDCYSCLTNIITEIPACCNRKQGGRVISVSCNLRFEIYPFYARDDSPAPSPPLLPLPPSTNSTTPEGKGKNSARVVILAVIPSAIAAVVICAVVIFLCKTKRRPNQTSITAVYSSQDEEITTVESLQFTMEILRAATNNFSEANKLGEGGFGPVYKGQLSNGQKIAVKRLSRQSGQGEVEFKNEVVLVAKLQHRNLVRLLGFCFQGEEKLLIYEFVPNMSLDRFIYDPHRRADLNWERRHRIIVGIARGILYLHEDSRHRIIHRDLKLSNILLDAEMDPKISDFGMARLVMDQTQGSTTSLIAGTYGYMAPEYAMCGRFSVKSDVFSFGVILLEIVTGQKISVFLEPEHGENLLSYAWRLWNEGRALQLIDPTLRGICLPNEVVRCIHIGLLCVQENVADRPTMGSVVVLLTSGSISLALASRPAFFANSRIGSSFVSNVDKSHSHLNEPEQVAAANSPYSVNDMSITELYPR</sequence>
<evidence type="ECO:0008006" key="21">
    <source>
        <dbReference type="Google" id="ProtNLM"/>
    </source>
</evidence>
<dbReference type="GO" id="GO:0009737">
    <property type="term" value="P:response to abscisic acid"/>
    <property type="evidence" value="ECO:0007669"/>
    <property type="project" value="UniProtKB-ARBA"/>
</dbReference>
<evidence type="ECO:0000256" key="8">
    <source>
        <dbReference type="ARBA" id="ARBA00022741"/>
    </source>
</evidence>
<keyword evidence="5 16" id="KW-0812">Transmembrane</keyword>
<evidence type="ECO:0000313" key="19">
    <source>
        <dbReference type="EMBL" id="KAK9084906.1"/>
    </source>
</evidence>
<keyword evidence="3" id="KW-0597">Phosphoprotein</keyword>
<dbReference type="FunFam" id="3.30.200.20:FF:000142">
    <property type="entry name" value="Cysteine-rich receptor-like protein kinase 10"/>
    <property type="match status" value="1"/>
</dbReference>
<dbReference type="PANTHER" id="PTHR27002">
    <property type="entry name" value="RECEPTOR-LIKE SERINE/THREONINE-PROTEIN KINASE SD1-8"/>
    <property type="match status" value="1"/>
</dbReference>
<reference evidence="19 20" key="1">
    <citation type="submission" date="2024-01" db="EMBL/GenBank/DDBJ databases">
        <title>Genome assemblies of Stephania.</title>
        <authorList>
            <person name="Yang L."/>
        </authorList>
    </citation>
    <scope>NUCLEOTIDE SEQUENCE [LARGE SCALE GENOMIC DNA]</scope>
    <source>
        <strain evidence="19">QJT</strain>
        <tissue evidence="19">Leaf</tissue>
    </source>
</reference>
<feature type="region of interest" description="Disordered" evidence="15">
    <location>
        <begin position="188"/>
        <end position="208"/>
    </location>
</feature>
<comment type="caution">
    <text evidence="19">The sequence shown here is derived from an EMBL/GenBank/DDBJ whole genome shotgun (WGS) entry which is preliminary data.</text>
</comment>
<dbReference type="PROSITE" id="PS51473">
    <property type="entry name" value="GNK2"/>
    <property type="match status" value="2"/>
</dbReference>
<dbReference type="EMBL" id="JBBNAE010000011">
    <property type="protein sequence ID" value="KAK9084906.1"/>
    <property type="molecule type" value="Genomic_DNA"/>
</dbReference>
<feature type="domain" description="Gnk2-homologous" evidence="18">
    <location>
        <begin position="1"/>
        <end position="62"/>
    </location>
</feature>
<dbReference type="GO" id="GO:0005524">
    <property type="term" value="F:ATP binding"/>
    <property type="evidence" value="ECO:0007669"/>
    <property type="project" value="UniProtKB-KW"/>
</dbReference>
<dbReference type="AlphaFoldDB" id="A0AAP0E1L5"/>
<comment type="subcellular location">
    <subcellularLocation>
        <location evidence="1">Membrane</location>
        <topology evidence="1">Single-pass membrane protein</topology>
    </subcellularLocation>
</comment>
<dbReference type="Pfam" id="PF01657">
    <property type="entry name" value="Stress-antifung"/>
    <property type="match status" value="2"/>
</dbReference>
<dbReference type="Gene3D" id="1.10.510.10">
    <property type="entry name" value="Transferase(Phosphotransferase) domain 1"/>
    <property type="match status" value="1"/>
</dbReference>
<dbReference type="Gene3D" id="3.30.430.20">
    <property type="entry name" value="Gnk2 domain, C-X8-C-X2-C motif"/>
    <property type="match status" value="2"/>
</dbReference>
<dbReference type="SMART" id="SM00220">
    <property type="entry name" value="S_TKc"/>
    <property type="match status" value="1"/>
</dbReference>
<evidence type="ECO:0000256" key="16">
    <source>
        <dbReference type="SAM" id="Phobius"/>
    </source>
</evidence>
<evidence type="ECO:0000256" key="1">
    <source>
        <dbReference type="ARBA" id="ARBA00004167"/>
    </source>
</evidence>
<evidence type="ECO:0000256" key="4">
    <source>
        <dbReference type="ARBA" id="ARBA00022679"/>
    </source>
</evidence>
<dbReference type="Proteomes" id="UP001417504">
    <property type="component" value="Unassembled WGS sequence"/>
</dbReference>
<dbReference type="InterPro" id="IPR002902">
    <property type="entry name" value="GNK2"/>
</dbReference>
<evidence type="ECO:0000256" key="12">
    <source>
        <dbReference type="ARBA" id="ARBA00023136"/>
    </source>
</evidence>
<keyword evidence="13" id="KW-0675">Receptor</keyword>
<evidence type="ECO:0000256" key="14">
    <source>
        <dbReference type="ARBA" id="ARBA00023180"/>
    </source>
</evidence>
<organism evidence="19 20">
    <name type="scientific">Stephania japonica</name>
    <dbReference type="NCBI Taxonomy" id="461633"/>
    <lineage>
        <taxon>Eukaryota</taxon>
        <taxon>Viridiplantae</taxon>
        <taxon>Streptophyta</taxon>
        <taxon>Embryophyta</taxon>
        <taxon>Tracheophyta</taxon>
        <taxon>Spermatophyta</taxon>
        <taxon>Magnoliopsida</taxon>
        <taxon>Ranunculales</taxon>
        <taxon>Menispermaceae</taxon>
        <taxon>Menispermoideae</taxon>
        <taxon>Cissampelideae</taxon>
        <taxon>Stephania</taxon>
    </lineage>
</organism>
<evidence type="ECO:0000256" key="6">
    <source>
        <dbReference type="ARBA" id="ARBA00022729"/>
    </source>
</evidence>
<feature type="compositionally biased region" description="Pro residues" evidence="15">
    <location>
        <begin position="188"/>
        <end position="197"/>
    </location>
</feature>
<keyword evidence="8" id="KW-0547">Nucleotide-binding</keyword>
<dbReference type="FunFam" id="1.10.510.10:FF:000343">
    <property type="entry name" value="Cysteine-rich receptor-like protein kinase 28"/>
    <property type="match status" value="1"/>
</dbReference>
<evidence type="ECO:0000256" key="11">
    <source>
        <dbReference type="ARBA" id="ARBA00022989"/>
    </source>
</evidence>
<evidence type="ECO:0000256" key="10">
    <source>
        <dbReference type="ARBA" id="ARBA00022840"/>
    </source>
</evidence>
<accession>A0AAP0E1L5</accession>
<evidence type="ECO:0000256" key="9">
    <source>
        <dbReference type="ARBA" id="ARBA00022777"/>
    </source>
</evidence>
<evidence type="ECO:0000256" key="5">
    <source>
        <dbReference type="ARBA" id="ARBA00022692"/>
    </source>
</evidence>
<keyword evidence="4" id="KW-0808">Transferase</keyword>
<evidence type="ECO:0000256" key="2">
    <source>
        <dbReference type="ARBA" id="ARBA00022527"/>
    </source>
</evidence>
<evidence type="ECO:0000256" key="7">
    <source>
        <dbReference type="ARBA" id="ARBA00022737"/>
    </source>
</evidence>
<dbReference type="Pfam" id="PF07714">
    <property type="entry name" value="PK_Tyr_Ser-Thr"/>
    <property type="match status" value="1"/>
</dbReference>
<feature type="domain" description="Gnk2-homologous" evidence="18">
    <location>
        <begin position="68"/>
        <end position="179"/>
    </location>
</feature>
<dbReference type="PROSITE" id="PS50011">
    <property type="entry name" value="PROTEIN_KINASE_DOM"/>
    <property type="match status" value="1"/>
</dbReference>
<dbReference type="CDD" id="cd14066">
    <property type="entry name" value="STKc_IRAK"/>
    <property type="match status" value="1"/>
</dbReference>
<proteinExistence type="predicted"/>
<evidence type="ECO:0000259" key="18">
    <source>
        <dbReference type="PROSITE" id="PS51473"/>
    </source>
</evidence>
<dbReference type="InterPro" id="IPR038408">
    <property type="entry name" value="GNK2_sf"/>
</dbReference>
<protein>
    <recommendedName>
        <fullName evidence="21">Cysteine-rich receptor-like protein kinase 10</fullName>
    </recommendedName>
</protein>